<feature type="region of interest" description="Disordered" evidence="1">
    <location>
        <begin position="68"/>
        <end position="87"/>
    </location>
</feature>
<evidence type="ECO:0000313" key="3">
    <source>
        <dbReference type="Proteomes" id="UP000314294"/>
    </source>
</evidence>
<comment type="caution">
    <text evidence="2">The sequence shown here is derived from an EMBL/GenBank/DDBJ whole genome shotgun (WGS) entry which is preliminary data.</text>
</comment>
<proteinExistence type="predicted"/>
<gene>
    <name evidence="2" type="ORF">EYF80_024576</name>
</gene>
<dbReference type="Proteomes" id="UP000314294">
    <property type="component" value="Unassembled WGS sequence"/>
</dbReference>
<accession>A0A4Z2HH11</accession>
<protein>
    <submittedName>
        <fullName evidence="2">Uncharacterized protein</fullName>
    </submittedName>
</protein>
<organism evidence="2 3">
    <name type="scientific">Liparis tanakae</name>
    <name type="common">Tanaka's snailfish</name>
    <dbReference type="NCBI Taxonomy" id="230148"/>
    <lineage>
        <taxon>Eukaryota</taxon>
        <taxon>Metazoa</taxon>
        <taxon>Chordata</taxon>
        <taxon>Craniata</taxon>
        <taxon>Vertebrata</taxon>
        <taxon>Euteleostomi</taxon>
        <taxon>Actinopterygii</taxon>
        <taxon>Neopterygii</taxon>
        <taxon>Teleostei</taxon>
        <taxon>Neoteleostei</taxon>
        <taxon>Acanthomorphata</taxon>
        <taxon>Eupercaria</taxon>
        <taxon>Perciformes</taxon>
        <taxon>Cottioidei</taxon>
        <taxon>Cottales</taxon>
        <taxon>Liparidae</taxon>
        <taxon>Liparis</taxon>
    </lineage>
</organism>
<name>A0A4Z2HH11_9TELE</name>
<dbReference type="AlphaFoldDB" id="A0A4Z2HH11"/>
<keyword evidence="3" id="KW-1185">Reference proteome</keyword>
<reference evidence="2 3" key="1">
    <citation type="submission" date="2019-03" db="EMBL/GenBank/DDBJ databases">
        <title>First draft genome of Liparis tanakae, snailfish: a comprehensive survey of snailfish specific genes.</title>
        <authorList>
            <person name="Kim W."/>
            <person name="Song I."/>
            <person name="Jeong J.-H."/>
            <person name="Kim D."/>
            <person name="Kim S."/>
            <person name="Ryu S."/>
            <person name="Song J.Y."/>
            <person name="Lee S.K."/>
        </authorList>
    </citation>
    <scope>NUCLEOTIDE SEQUENCE [LARGE SCALE GENOMIC DNA]</scope>
    <source>
        <tissue evidence="2">Muscle</tissue>
    </source>
</reference>
<dbReference type="EMBL" id="SRLO01000239">
    <property type="protein sequence ID" value="TNN65169.1"/>
    <property type="molecule type" value="Genomic_DNA"/>
</dbReference>
<feature type="compositionally biased region" description="Acidic residues" evidence="1">
    <location>
        <begin position="127"/>
        <end position="138"/>
    </location>
</feature>
<evidence type="ECO:0000313" key="2">
    <source>
        <dbReference type="EMBL" id="TNN65169.1"/>
    </source>
</evidence>
<sequence>MKGREKDQKQKKGKKILGLLLYEMERDSHAMVGAYCRGGPAMFFDTENAAFHDSKIAILAKQRRRGGEMEAWRSGTKERRQEGWREGDERWMGSNDWRKGKEGKERTWIEWTGLVHLAHEELQANDGVDDDDEEDQQGDMEQRNHGFDYGVQHYLKVDRQLVYCSHRVSDKRTLCVSVCVRCHCGRTRGVEELYQLQSDVHFCPNSPKSPFTPEPHSLGFLSFILFFLFRGSRYLLGTPETSLRGLSTLNALRALTSKPAAFPPIGVPPSTLVACSKIALNNLQDRK</sequence>
<evidence type="ECO:0000256" key="1">
    <source>
        <dbReference type="SAM" id="MobiDB-lite"/>
    </source>
</evidence>
<feature type="region of interest" description="Disordered" evidence="1">
    <location>
        <begin position="124"/>
        <end position="143"/>
    </location>
</feature>